<dbReference type="EMBL" id="JBICBT010000631">
    <property type="protein sequence ID" value="KAL3106908.1"/>
    <property type="molecule type" value="Genomic_DNA"/>
</dbReference>
<feature type="compositionally biased region" description="Polar residues" evidence="1">
    <location>
        <begin position="1"/>
        <end position="13"/>
    </location>
</feature>
<evidence type="ECO:0000313" key="2">
    <source>
        <dbReference type="EMBL" id="KAL3106908.1"/>
    </source>
</evidence>
<feature type="compositionally biased region" description="Basic and acidic residues" evidence="1">
    <location>
        <begin position="77"/>
        <end position="105"/>
    </location>
</feature>
<proteinExistence type="predicted"/>
<name>A0ABD2KVG7_9BILA</name>
<gene>
    <name evidence="2" type="ORF">niasHT_010823</name>
</gene>
<organism evidence="2 3">
    <name type="scientific">Heterodera trifolii</name>
    <dbReference type="NCBI Taxonomy" id="157864"/>
    <lineage>
        <taxon>Eukaryota</taxon>
        <taxon>Metazoa</taxon>
        <taxon>Ecdysozoa</taxon>
        <taxon>Nematoda</taxon>
        <taxon>Chromadorea</taxon>
        <taxon>Rhabditida</taxon>
        <taxon>Tylenchina</taxon>
        <taxon>Tylenchomorpha</taxon>
        <taxon>Tylenchoidea</taxon>
        <taxon>Heteroderidae</taxon>
        <taxon>Heteroderinae</taxon>
        <taxon>Heterodera</taxon>
    </lineage>
</organism>
<feature type="compositionally biased region" description="Gly residues" evidence="1">
    <location>
        <begin position="107"/>
        <end position="118"/>
    </location>
</feature>
<reference evidence="2 3" key="1">
    <citation type="submission" date="2024-10" db="EMBL/GenBank/DDBJ databases">
        <authorList>
            <person name="Kim D."/>
        </authorList>
    </citation>
    <scope>NUCLEOTIDE SEQUENCE [LARGE SCALE GENOMIC DNA]</scope>
    <source>
        <strain evidence="2">BH-2024</strain>
    </source>
</reference>
<comment type="caution">
    <text evidence="2">The sequence shown here is derived from an EMBL/GenBank/DDBJ whole genome shotgun (WGS) entry which is preliminary data.</text>
</comment>
<feature type="region of interest" description="Disordered" evidence="1">
    <location>
        <begin position="1"/>
        <end position="40"/>
    </location>
</feature>
<accession>A0ABD2KVG7</accession>
<evidence type="ECO:0000313" key="3">
    <source>
        <dbReference type="Proteomes" id="UP001620626"/>
    </source>
</evidence>
<feature type="region of interest" description="Disordered" evidence="1">
    <location>
        <begin position="73"/>
        <end position="118"/>
    </location>
</feature>
<protein>
    <submittedName>
        <fullName evidence="2">Uncharacterized protein</fullName>
    </submittedName>
</protein>
<dbReference type="AlphaFoldDB" id="A0ABD2KVG7"/>
<evidence type="ECO:0000256" key="1">
    <source>
        <dbReference type="SAM" id="MobiDB-lite"/>
    </source>
</evidence>
<keyword evidence="3" id="KW-1185">Reference proteome</keyword>
<dbReference type="Proteomes" id="UP001620626">
    <property type="component" value="Unassembled WGS sequence"/>
</dbReference>
<sequence>MGKHQQSSESSTKANRKQKCRFPKEKPSGPSAGSGGAHAWPRRARRAFWPKHIAVSSSIISSHIQCNICTPIGWTMGEKDGGEREREEEGEEERRRKREEEEKWGGRGKGGRIGGGNE</sequence>